<dbReference type="Proteomes" id="UP000236893">
    <property type="component" value="Unassembled WGS sequence"/>
</dbReference>
<keyword evidence="5" id="KW-1185">Reference proteome</keyword>
<gene>
    <name evidence="4" type="ORF">C3K47_04225</name>
</gene>
<dbReference type="InterPro" id="IPR011990">
    <property type="entry name" value="TPR-like_helical_dom_sf"/>
</dbReference>
<dbReference type="InterPro" id="IPR051685">
    <property type="entry name" value="Ycf3/AcsC/BcsC/TPR_MFPF"/>
</dbReference>
<dbReference type="Pfam" id="PF19413">
    <property type="entry name" value="YaiO"/>
    <property type="match status" value="1"/>
</dbReference>
<dbReference type="SUPFAM" id="SSF48452">
    <property type="entry name" value="TPR-like"/>
    <property type="match status" value="1"/>
</dbReference>
<evidence type="ECO:0000256" key="1">
    <source>
        <dbReference type="ARBA" id="ARBA00022737"/>
    </source>
</evidence>
<proteinExistence type="predicted"/>
<feature type="domain" description="YaiO beta-barrel" evidence="3">
    <location>
        <begin position="185"/>
        <end position="356"/>
    </location>
</feature>
<name>A0A2S5A7N7_9SPHI</name>
<dbReference type="Gene3D" id="1.25.40.10">
    <property type="entry name" value="Tetratricopeptide repeat domain"/>
    <property type="match status" value="1"/>
</dbReference>
<protein>
    <recommendedName>
        <fullName evidence="3">YaiO beta-barrel domain-containing protein</fullName>
    </recommendedName>
</protein>
<comment type="caution">
    <text evidence="4">The sequence shown here is derived from an EMBL/GenBank/DDBJ whole genome shotgun (WGS) entry which is preliminary data.</text>
</comment>
<dbReference type="NCBIfam" id="TIGR04390">
    <property type="entry name" value="OMP_YaiO_dom"/>
    <property type="match status" value="1"/>
</dbReference>
<accession>A0A2S5A7N7</accession>
<dbReference type="Pfam" id="PF14559">
    <property type="entry name" value="TPR_19"/>
    <property type="match status" value="1"/>
</dbReference>
<evidence type="ECO:0000259" key="3">
    <source>
        <dbReference type="Pfam" id="PF19413"/>
    </source>
</evidence>
<evidence type="ECO:0000313" key="5">
    <source>
        <dbReference type="Proteomes" id="UP000236893"/>
    </source>
</evidence>
<dbReference type="OrthoDB" id="742239at2"/>
<dbReference type="InterPro" id="IPR030887">
    <property type="entry name" value="Beta-barrel_YaiO"/>
</dbReference>
<evidence type="ECO:0000313" key="4">
    <source>
        <dbReference type="EMBL" id="POY38608.1"/>
    </source>
</evidence>
<organism evidence="4 5">
    <name type="scientific">Solitalea longa</name>
    <dbReference type="NCBI Taxonomy" id="2079460"/>
    <lineage>
        <taxon>Bacteria</taxon>
        <taxon>Pseudomonadati</taxon>
        <taxon>Bacteroidota</taxon>
        <taxon>Sphingobacteriia</taxon>
        <taxon>Sphingobacteriales</taxon>
        <taxon>Sphingobacteriaceae</taxon>
        <taxon>Solitalea</taxon>
    </lineage>
</organism>
<evidence type="ECO:0000256" key="2">
    <source>
        <dbReference type="ARBA" id="ARBA00022803"/>
    </source>
</evidence>
<keyword evidence="2" id="KW-0802">TPR repeat</keyword>
<dbReference type="PANTHER" id="PTHR44943:SF8">
    <property type="entry name" value="TPR REPEAT-CONTAINING PROTEIN MJ0263"/>
    <property type="match status" value="1"/>
</dbReference>
<dbReference type="PANTHER" id="PTHR44943">
    <property type="entry name" value="CELLULOSE SYNTHASE OPERON PROTEIN C"/>
    <property type="match status" value="1"/>
</dbReference>
<dbReference type="AlphaFoldDB" id="A0A2S5A7N7"/>
<dbReference type="RefSeq" id="WP_103787865.1">
    <property type="nucleotide sequence ID" value="NZ_PQVF01000002.1"/>
</dbReference>
<keyword evidence="1" id="KW-0677">Repeat</keyword>
<reference evidence="4 5" key="1">
    <citation type="submission" date="2018-01" db="EMBL/GenBank/DDBJ databases">
        <authorList>
            <person name="Gaut B.S."/>
            <person name="Morton B.R."/>
            <person name="Clegg M.T."/>
            <person name="Duvall M.R."/>
        </authorList>
    </citation>
    <scope>NUCLEOTIDE SEQUENCE [LARGE SCALE GENOMIC DNA]</scope>
    <source>
        <strain evidence="4 5">HR-AV</strain>
    </source>
</reference>
<sequence length="417" mass="48137">MKGKLLLQLVFFNIFFQGIVFIPNQVKAQELSADSLFTLAKQSAFAQKKYPQAIAHSKQALKKNPDYLDIQIFMGRIYSWTNKLDSARIVFDDVLKKDPQNKEALFAYASMEYWNNGSEKALALCNTALNNYPDEHDFLLLKTRVLTDLKRFEAANAIATQLVSRYPKDTEVRSIVERLREFTSKNQVGVNYTYTGFDKQFDTPWHLMSVDYSRQTKIGSVVPRITYANKFGRGGLQFETDFYPHISERFYAYVNAGYSNDVGIFPKYRGGFSLFANLPYSIEASVGFRYMYFSNSTLMYTGSIGKYYKSYLFTFRTYLTPGESKLSQSYSANIRYYYRGSDYFSLGIGSGISPDETNYILYRNNTQLYSFKLNGGYIYSLNKFNQLSLDFGWINQEYLPGVKGNQYDIGIGFKHKF</sequence>
<dbReference type="EMBL" id="PQVF01000002">
    <property type="protein sequence ID" value="POY38608.1"/>
    <property type="molecule type" value="Genomic_DNA"/>
</dbReference>